<dbReference type="OrthoDB" id="2507171at2759"/>
<gene>
    <name evidence="1" type="ORF">O181_035407</name>
</gene>
<protein>
    <submittedName>
        <fullName evidence="1">Uncharacterized protein</fullName>
    </submittedName>
</protein>
<accession>A0A9Q3D8K5</accession>
<evidence type="ECO:0000313" key="2">
    <source>
        <dbReference type="Proteomes" id="UP000765509"/>
    </source>
</evidence>
<dbReference type="AlphaFoldDB" id="A0A9Q3D8K5"/>
<organism evidence="1 2">
    <name type="scientific">Austropuccinia psidii MF-1</name>
    <dbReference type="NCBI Taxonomy" id="1389203"/>
    <lineage>
        <taxon>Eukaryota</taxon>
        <taxon>Fungi</taxon>
        <taxon>Dikarya</taxon>
        <taxon>Basidiomycota</taxon>
        <taxon>Pucciniomycotina</taxon>
        <taxon>Pucciniomycetes</taxon>
        <taxon>Pucciniales</taxon>
        <taxon>Sphaerophragmiaceae</taxon>
        <taxon>Austropuccinia</taxon>
    </lineage>
</organism>
<comment type="caution">
    <text evidence="1">The sequence shown here is derived from an EMBL/GenBank/DDBJ whole genome shotgun (WGS) entry which is preliminary data.</text>
</comment>
<sequence length="103" mass="11784">MIRLLRAIQEYTCNMIIVHKDGNIHKNSDGLSSWPLPNDIKNHAYVPEEASPQIPIEHISFTDLNTTFFKEVSNSYAQDKNFSILCKLLTKDSKDNSLINSFD</sequence>
<keyword evidence="2" id="KW-1185">Reference proteome</keyword>
<dbReference type="Proteomes" id="UP000765509">
    <property type="component" value="Unassembled WGS sequence"/>
</dbReference>
<dbReference type="EMBL" id="AVOT02013238">
    <property type="protein sequence ID" value="MBW0495692.1"/>
    <property type="molecule type" value="Genomic_DNA"/>
</dbReference>
<reference evidence="1" key="1">
    <citation type="submission" date="2021-03" db="EMBL/GenBank/DDBJ databases">
        <title>Draft genome sequence of rust myrtle Austropuccinia psidii MF-1, a brazilian biotype.</title>
        <authorList>
            <person name="Quecine M.C."/>
            <person name="Pachon D.M.R."/>
            <person name="Bonatelli M.L."/>
            <person name="Correr F.H."/>
            <person name="Franceschini L.M."/>
            <person name="Leite T.F."/>
            <person name="Margarido G.R.A."/>
            <person name="Almeida C.A."/>
            <person name="Ferrarezi J.A."/>
            <person name="Labate C.A."/>
        </authorList>
    </citation>
    <scope>NUCLEOTIDE SEQUENCE</scope>
    <source>
        <strain evidence="1">MF-1</strain>
    </source>
</reference>
<proteinExistence type="predicted"/>
<name>A0A9Q3D8K5_9BASI</name>
<evidence type="ECO:0000313" key="1">
    <source>
        <dbReference type="EMBL" id="MBW0495692.1"/>
    </source>
</evidence>